<dbReference type="GO" id="GO:0140211">
    <property type="term" value="F:folic acid:proton symporter activity"/>
    <property type="evidence" value="ECO:0007669"/>
    <property type="project" value="Ensembl"/>
</dbReference>
<accession>A0A674IVG3</accession>
<dbReference type="GO" id="GO:0015350">
    <property type="term" value="F:methotrexate transmembrane transporter activity"/>
    <property type="evidence" value="ECO:0007669"/>
    <property type="project" value="Ensembl"/>
</dbReference>
<comment type="catalytic activity">
    <reaction evidence="17">
        <text>folate(in) + H(+)(in) = folate(out) + H(+)(out)</text>
        <dbReference type="Rhea" id="RHEA:70159"/>
        <dbReference type="ChEBI" id="CHEBI:15378"/>
        <dbReference type="ChEBI" id="CHEBI:62501"/>
    </reaction>
</comment>
<feature type="transmembrane region" description="Helical" evidence="24">
    <location>
        <begin position="233"/>
        <end position="252"/>
    </location>
</feature>
<comment type="catalytic activity">
    <reaction evidence="22">
        <text>methotrexate(in) + H(+)(in) = methotrexate(out) + H(+)(out)</text>
        <dbReference type="Rhea" id="RHEA:70163"/>
        <dbReference type="ChEBI" id="CHEBI:15378"/>
        <dbReference type="ChEBI" id="CHEBI:50681"/>
    </reaction>
</comment>
<keyword evidence="7" id="KW-0963">Cytoplasm</keyword>
<dbReference type="GO" id="GO:0046654">
    <property type="term" value="P:tetrahydrofolate biosynthetic process"/>
    <property type="evidence" value="ECO:0007669"/>
    <property type="project" value="Ensembl"/>
</dbReference>
<evidence type="ECO:0000313" key="26">
    <source>
        <dbReference type="Proteomes" id="UP000472274"/>
    </source>
</evidence>
<keyword evidence="9" id="KW-0967">Endosome</keyword>
<keyword evidence="12 24" id="KW-1133">Transmembrane helix</keyword>
<evidence type="ECO:0000256" key="20">
    <source>
        <dbReference type="ARBA" id="ARBA00042514"/>
    </source>
</evidence>
<keyword evidence="10" id="KW-0769">Symport</keyword>
<evidence type="ECO:0000256" key="1">
    <source>
        <dbReference type="ARBA" id="ARBA00004337"/>
    </source>
</evidence>
<evidence type="ECO:0000256" key="24">
    <source>
        <dbReference type="SAM" id="Phobius"/>
    </source>
</evidence>
<dbReference type="GeneTree" id="ENSGT00950000183096"/>
<feature type="transmembrane region" description="Helical" evidence="24">
    <location>
        <begin position="415"/>
        <end position="432"/>
    </location>
</feature>
<feature type="region of interest" description="Disordered" evidence="23">
    <location>
        <begin position="1"/>
        <end position="64"/>
    </location>
</feature>
<keyword evidence="13 24" id="KW-0472">Membrane</keyword>
<feature type="transmembrane region" description="Helical" evidence="24">
    <location>
        <begin position="537"/>
        <end position="562"/>
    </location>
</feature>
<keyword evidence="11" id="KW-0290">Folate-binding</keyword>
<sequence>MTPGPHSLNCPRSQKGGEGRRRRRELTQVEAVLPDPVDTERKGRAEGPGLNGDGQGQEGLSLGMGVHCGEGLSASPGALCPQPAGQPSALPMDAASGGAPGRRAWGPWRGGVWQPWPRPSAVPSGRGLPPLRLLPLRAARRAPPAPAMADSPGPAGGGRPRCPRASPTVEPVLFLGTVALGLQAPLCTQYLWDRLGAELGYNGSAASGSPGCGNASGAGDPRQQEVETLASHWNLYINLAGFFVGLFSVTLFGPWSDSVGRRPALILPAVGMALQAAIYLLVMYLRLHVGYFLLGRILCGLLGDYNLILASCFAYVADISDQRSRTFRVAILEACLGVAGMLASIIGGQWRKAQGYINPFWLVFAVSLATALYAVLCLQESVKERKPAKLFTLSHYMSVYKLYAAPGYQRSRQKLALYSLTFFLIVTIHFGARDVFVLYELSSPLCWGSDLIGYGSAASYLTYLSSLAGLRALQLCLEDTWVAELGLLSNISGLVVISLASTTPLMFTGYGILFLSMAATPVIRAKLSKLVDEKDQGALFASVACVEGLCSLVATGVFNSLYPASLHFMKGFPFLFGAIILLVPAALIGWIEISDTTPEYGHFTDAS</sequence>
<evidence type="ECO:0000256" key="21">
    <source>
        <dbReference type="ARBA" id="ARBA00047769"/>
    </source>
</evidence>
<dbReference type="CDD" id="cd17449">
    <property type="entry name" value="MFS_SLC46A1_PCFT"/>
    <property type="match status" value="1"/>
</dbReference>
<feature type="transmembrane region" description="Helical" evidence="24">
    <location>
        <begin position="264"/>
        <end position="285"/>
    </location>
</feature>
<dbReference type="InterPro" id="IPR036259">
    <property type="entry name" value="MFS_trans_sf"/>
</dbReference>
<keyword evidence="5" id="KW-0813">Transport</keyword>
<reference evidence="25" key="1">
    <citation type="submission" date="2025-08" db="UniProtKB">
        <authorList>
            <consortium name="Ensembl"/>
        </authorList>
    </citation>
    <scope>IDENTIFICATION</scope>
</reference>
<evidence type="ECO:0000256" key="17">
    <source>
        <dbReference type="ARBA" id="ARBA00036250"/>
    </source>
</evidence>
<proteinExistence type="inferred from homology"/>
<evidence type="ECO:0000256" key="8">
    <source>
        <dbReference type="ARBA" id="ARBA00022692"/>
    </source>
</evidence>
<gene>
    <name evidence="25" type="primary">SLC46A1</name>
</gene>
<dbReference type="InParanoid" id="A0A674IVG3"/>
<dbReference type="InterPro" id="IPR011701">
    <property type="entry name" value="MFS"/>
</dbReference>
<evidence type="ECO:0000256" key="12">
    <source>
        <dbReference type="ARBA" id="ARBA00022989"/>
    </source>
</evidence>
<comment type="subcellular location">
    <subcellularLocation>
        <location evidence="2">Apical cell membrane</location>
        <topology evidence="2">Multi-pass membrane protein</topology>
    </subcellularLocation>
    <subcellularLocation>
        <location evidence="4">Basolateral cell membrane</location>
        <topology evidence="4">Multi-pass membrane protein</topology>
    </subcellularLocation>
    <subcellularLocation>
        <location evidence="3">Cytoplasm</location>
    </subcellularLocation>
    <subcellularLocation>
        <location evidence="1">Endosome membrane</location>
        <topology evidence="1">Multi-pass membrane protein</topology>
    </subcellularLocation>
</comment>
<comment type="catalytic activity">
    <reaction evidence="21">
        <text>pemetrexed(in) + H(+)(in) = pemetrexed(out) + H(+)(out)</text>
        <dbReference type="Rhea" id="RHEA:70171"/>
        <dbReference type="ChEBI" id="CHEBI:15378"/>
        <dbReference type="ChEBI" id="CHEBI:63724"/>
    </reaction>
</comment>
<feature type="transmembrane region" description="Helical" evidence="24">
    <location>
        <begin position="574"/>
        <end position="593"/>
    </location>
</feature>
<evidence type="ECO:0000256" key="9">
    <source>
        <dbReference type="ARBA" id="ARBA00022753"/>
    </source>
</evidence>
<evidence type="ECO:0000313" key="25">
    <source>
        <dbReference type="Ensembl" id="ENSTMTP00000012945.1"/>
    </source>
</evidence>
<evidence type="ECO:0000256" key="18">
    <source>
        <dbReference type="ARBA" id="ARBA00038227"/>
    </source>
</evidence>
<dbReference type="AlphaFoldDB" id="A0A674IVG3"/>
<dbReference type="Proteomes" id="UP000472274">
    <property type="component" value="Unplaced"/>
</dbReference>
<evidence type="ECO:0000256" key="23">
    <source>
        <dbReference type="SAM" id="MobiDB-lite"/>
    </source>
</evidence>
<dbReference type="GO" id="GO:0016323">
    <property type="term" value="C:basolateral plasma membrane"/>
    <property type="evidence" value="ECO:0007669"/>
    <property type="project" value="UniProtKB-SubCell"/>
</dbReference>
<comment type="catalytic activity">
    <reaction evidence="16">
        <text>(6S)-5-methyl-5,6,7,8-tetrahydrofolate(in) + H(+)(in) = (6S)-5-methyl-5,6,7,8-tetrahydrofolate(out) + H(+)(out)</text>
        <dbReference type="Rhea" id="RHEA:70167"/>
        <dbReference type="ChEBI" id="CHEBI:15378"/>
        <dbReference type="ChEBI" id="CHEBI:18608"/>
    </reaction>
</comment>
<dbReference type="Pfam" id="PF07690">
    <property type="entry name" value="MFS_1"/>
    <property type="match status" value="1"/>
</dbReference>
<evidence type="ECO:0000256" key="6">
    <source>
        <dbReference type="ARBA" id="ARBA00022475"/>
    </source>
</evidence>
<evidence type="ECO:0000256" key="16">
    <source>
        <dbReference type="ARBA" id="ARBA00036193"/>
    </source>
</evidence>
<dbReference type="RefSeq" id="XP_024050121.2">
    <property type="nucleotide sequence ID" value="XM_024194353.3"/>
</dbReference>
<dbReference type="SUPFAM" id="SSF103473">
    <property type="entry name" value="MFS general substrate transporter"/>
    <property type="match status" value="1"/>
</dbReference>
<dbReference type="GO" id="GO:1904447">
    <property type="term" value="P:folate import across plasma membrane"/>
    <property type="evidence" value="ECO:0007669"/>
    <property type="project" value="Ensembl"/>
</dbReference>
<feature type="transmembrane region" description="Helical" evidence="24">
    <location>
        <begin position="329"/>
        <end position="350"/>
    </location>
</feature>
<evidence type="ECO:0000256" key="3">
    <source>
        <dbReference type="ARBA" id="ARBA00004496"/>
    </source>
</evidence>
<evidence type="ECO:0000256" key="22">
    <source>
        <dbReference type="ARBA" id="ARBA00047850"/>
    </source>
</evidence>
<feature type="transmembrane region" description="Helical" evidence="24">
    <location>
        <begin position="291"/>
        <end position="317"/>
    </location>
</feature>
<dbReference type="GO" id="GO:0016324">
    <property type="term" value="C:apical plasma membrane"/>
    <property type="evidence" value="ECO:0007669"/>
    <property type="project" value="UniProtKB-SubCell"/>
</dbReference>
<evidence type="ECO:0000256" key="2">
    <source>
        <dbReference type="ARBA" id="ARBA00004424"/>
    </source>
</evidence>
<evidence type="ECO:0000256" key="13">
    <source>
        <dbReference type="ARBA" id="ARBA00023136"/>
    </source>
</evidence>
<reference evidence="25" key="2">
    <citation type="submission" date="2025-09" db="UniProtKB">
        <authorList>
            <consortium name="Ensembl"/>
        </authorList>
    </citation>
    <scope>IDENTIFICATION</scope>
</reference>
<dbReference type="GeneID" id="112102875"/>
<name>A0A674IVG3_9SAUR</name>
<evidence type="ECO:0000256" key="7">
    <source>
        <dbReference type="ARBA" id="ARBA00022490"/>
    </source>
</evidence>
<dbReference type="PANTHER" id="PTHR23507:SF2">
    <property type="entry name" value="PROTON-COUPLED FOLATE TRANSPORTER"/>
    <property type="match status" value="1"/>
</dbReference>
<evidence type="ECO:0000256" key="14">
    <source>
        <dbReference type="ARBA" id="ARBA00023157"/>
    </source>
</evidence>
<evidence type="ECO:0000256" key="10">
    <source>
        <dbReference type="ARBA" id="ARBA00022847"/>
    </source>
</evidence>
<dbReference type="GO" id="GO:0005542">
    <property type="term" value="F:folic acid binding"/>
    <property type="evidence" value="ECO:0007669"/>
    <property type="project" value="UniProtKB-KW"/>
</dbReference>
<keyword evidence="26" id="KW-1185">Reference proteome</keyword>
<keyword evidence="8 24" id="KW-0812">Transmembrane</keyword>
<dbReference type="GO" id="GO:0015232">
    <property type="term" value="F:heme transmembrane transporter activity"/>
    <property type="evidence" value="ECO:0007669"/>
    <property type="project" value="Ensembl"/>
</dbReference>
<keyword evidence="15" id="KW-0325">Glycoprotein</keyword>
<dbReference type="CTD" id="113235"/>
<dbReference type="FunCoup" id="A0A674IVG3">
    <property type="interactions" value="13"/>
</dbReference>
<feature type="transmembrane region" description="Helical" evidence="24">
    <location>
        <begin position="452"/>
        <end position="470"/>
    </location>
</feature>
<feature type="region of interest" description="Disordered" evidence="23">
    <location>
        <begin position="141"/>
        <end position="163"/>
    </location>
</feature>
<evidence type="ECO:0000256" key="11">
    <source>
        <dbReference type="ARBA" id="ARBA00022954"/>
    </source>
</evidence>
<dbReference type="PANTHER" id="PTHR23507">
    <property type="entry name" value="ZGC:174356"/>
    <property type="match status" value="1"/>
</dbReference>
<protein>
    <recommendedName>
        <fullName evidence="19">Proton-coupled folate transporter</fullName>
    </recommendedName>
    <alternativeName>
        <fullName evidence="20">Solute carrier family 46 member 1</fullName>
    </alternativeName>
</protein>
<dbReference type="Ensembl" id="ENSTMTT00000013391.1">
    <property type="protein sequence ID" value="ENSTMTP00000012945.1"/>
    <property type="gene ID" value="ENSTMTG00000009371.1"/>
</dbReference>
<comment type="similarity">
    <text evidence="18">Belongs to the major facilitator superfamily. SLC46A family.</text>
</comment>
<evidence type="ECO:0000256" key="4">
    <source>
        <dbReference type="ARBA" id="ARBA00004554"/>
    </source>
</evidence>
<organism evidence="25 26">
    <name type="scientific">Terrapene triunguis</name>
    <name type="common">Three-toed box turtle</name>
    <dbReference type="NCBI Taxonomy" id="2587831"/>
    <lineage>
        <taxon>Eukaryota</taxon>
        <taxon>Metazoa</taxon>
        <taxon>Chordata</taxon>
        <taxon>Craniata</taxon>
        <taxon>Vertebrata</taxon>
        <taxon>Euteleostomi</taxon>
        <taxon>Archelosauria</taxon>
        <taxon>Testudinata</taxon>
        <taxon>Testudines</taxon>
        <taxon>Cryptodira</taxon>
        <taxon>Durocryptodira</taxon>
        <taxon>Testudinoidea</taxon>
        <taxon>Emydidae</taxon>
        <taxon>Terrapene</taxon>
    </lineage>
</organism>
<evidence type="ECO:0000256" key="5">
    <source>
        <dbReference type="ARBA" id="ARBA00022448"/>
    </source>
</evidence>
<evidence type="ECO:0000256" key="19">
    <source>
        <dbReference type="ARBA" id="ARBA00040650"/>
    </source>
</evidence>
<keyword evidence="6" id="KW-1003">Cell membrane</keyword>
<evidence type="ECO:0000256" key="15">
    <source>
        <dbReference type="ARBA" id="ARBA00023180"/>
    </source>
</evidence>
<feature type="region of interest" description="Disordered" evidence="23">
    <location>
        <begin position="79"/>
        <end position="102"/>
    </location>
</feature>
<feature type="transmembrane region" description="Helical" evidence="24">
    <location>
        <begin position="356"/>
        <end position="376"/>
    </location>
</feature>
<dbReference type="Gene3D" id="1.20.1250.20">
    <property type="entry name" value="MFS general substrate transporter like domains"/>
    <property type="match status" value="1"/>
</dbReference>
<keyword evidence="14" id="KW-1015">Disulfide bond</keyword>
<dbReference type="GO" id="GO:0010008">
    <property type="term" value="C:endosome membrane"/>
    <property type="evidence" value="ECO:0007669"/>
    <property type="project" value="UniProtKB-SubCell"/>
</dbReference>